<evidence type="ECO:0000313" key="2">
    <source>
        <dbReference type="EMBL" id="ROL50305.1"/>
    </source>
</evidence>
<protein>
    <submittedName>
        <fullName evidence="2">Uncharacterized protein</fullName>
    </submittedName>
</protein>
<comment type="caution">
    <text evidence="2">The sequence shown here is derived from an EMBL/GenBank/DDBJ whole genome shotgun (WGS) entry which is preliminary data.</text>
</comment>
<evidence type="ECO:0000313" key="3">
    <source>
        <dbReference type="Proteomes" id="UP000281406"/>
    </source>
</evidence>
<organism evidence="2 3">
    <name type="scientific">Anabarilius grahami</name>
    <name type="common">Kanglang fish</name>
    <name type="synonym">Barilius grahami</name>
    <dbReference type="NCBI Taxonomy" id="495550"/>
    <lineage>
        <taxon>Eukaryota</taxon>
        <taxon>Metazoa</taxon>
        <taxon>Chordata</taxon>
        <taxon>Craniata</taxon>
        <taxon>Vertebrata</taxon>
        <taxon>Euteleostomi</taxon>
        <taxon>Actinopterygii</taxon>
        <taxon>Neopterygii</taxon>
        <taxon>Teleostei</taxon>
        <taxon>Ostariophysi</taxon>
        <taxon>Cypriniformes</taxon>
        <taxon>Xenocyprididae</taxon>
        <taxon>Xenocypridinae</taxon>
        <taxon>Xenocypridinae incertae sedis</taxon>
        <taxon>Anabarilius</taxon>
    </lineage>
</organism>
<dbReference type="AlphaFoldDB" id="A0A3N0YVU6"/>
<evidence type="ECO:0000256" key="1">
    <source>
        <dbReference type="SAM" id="MobiDB-lite"/>
    </source>
</evidence>
<feature type="region of interest" description="Disordered" evidence="1">
    <location>
        <begin position="312"/>
        <end position="387"/>
    </location>
</feature>
<proteinExistence type="predicted"/>
<gene>
    <name evidence="2" type="ORF">DPX16_15134</name>
</gene>
<name>A0A3N0YVU6_ANAGA</name>
<dbReference type="Gene3D" id="1.10.287.3160">
    <property type="match status" value="1"/>
</dbReference>
<feature type="compositionally biased region" description="Low complexity" evidence="1">
    <location>
        <begin position="11"/>
        <end position="25"/>
    </location>
</feature>
<sequence length="387" mass="42016">MELAEGVETGPALSRPLPASPSVSSQVVEARFAVSSPQRETPALHLSSSEEVDLGSVGAGEEDSPFSSPAHEELLEVVTRAVAKLQIDWPAERAEARPKSKLDERFLPARSLPQRRGLPFFPDLHAEVSRSWKRPVQHRVFSPQTSVYSNIVGLRQHGYAAMPRVEETLAGYLSPASASSLKAPTLPTKPLKTTSSLVGKAYAAAGQAAACLHTMSLLQAYQADLLGDIDDSGEATFECIQEIRMATDLALRATKETAKEIGRSMAALVATERHLWLNLSDIRERDKAALMDAPLSPVFQESKKQAAAFQRFLPRRSKNPPEVAEREQPRPSTSSSAHHRAQQKVSVAARAPPHKAWGSGRPAQQKPSKGKADLRAVVIARKASKRS</sequence>
<keyword evidence="3" id="KW-1185">Reference proteome</keyword>
<feature type="region of interest" description="Disordered" evidence="1">
    <location>
        <begin position="1"/>
        <end position="68"/>
    </location>
</feature>
<dbReference type="OrthoDB" id="8948664at2759"/>
<accession>A0A3N0YVU6</accession>
<dbReference type="EMBL" id="RJVU01021184">
    <property type="protein sequence ID" value="ROL50305.1"/>
    <property type="molecule type" value="Genomic_DNA"/>
</dbReference>
<reference evidence="2 3" key="1">
    <citation type="submission" date="2018-10" db="EMBL/GenBank/DDBJ databases">
        <title>Genome assembly for a Yunnan-Guizhou Plateau 3E fish, Anabarilius grahami (Regan), and its evolutionary and genetic applications.</title>
        <authorList>
            <person name="Jiang W."/>
        </authorList>
    </citation>
    <scope>NUCLEOTIDE SEQUENCE [LARGE SCALE GENOMIC DNA]</scope>
    <source>
        <strain evidence="2">AG-KIZ</strain>
        <tissue evidence="2">Muscle</tissue>
    </source>
</reference>
<dbReference type="Proteomes" id="UP000281406">
    <property type="component" value="Unassembled WGS sequence"/>
</dbReference>